<evidence type="ECO:0000256" key="1">
    <source>
        <dbReference type="SAM" id="Phobius"/>
    </source>
</evidence>
<keyword evidence="3" id="KW-1185">Reference proteome</keyword>
<dbReference type="EMBL" id="CP135996">
    <property type="protein sequence ID" value="WOC32864.1"/>
    <property type="molecule type" value="Genomic_DNA"/>
</dbReference>
<feature type="transmembrane region" description="Helical" evidence="1">
    <location>
        <begin position="78"/>
        <end position="99"/>
    </location>
</feature>
<reference evidence="2" key="2">
    <citation type="submission" date="2024-06" db="EMBL/GenBank/DDBJ databases">
        <title>Caproicibacterium argilliputei sp. nov, a novel caproic acid producing anaerobic bacterium isolated from pit mud.</title>
        <authorList>
            <person name="Xia S."/>
        </authorList>
    </citation>
    <scope>NUCLEOTIDE SEQUENCE</scope>
    <source>
        <strain evidence="2">ZCY20-5</strain>
    </source>
</reference>
<dbReference type="AlphaFoldDB" id="A0AA97DBR9"/>
<proteinExistence type="predicted"/>
<feature type="transmembrane region" description="Helical" evidence="1">
    <location>
        <begin position="6"/>
        <end position="24"/>
    </location>
</feature>
<evidence type="ECO:0000313" key="3">
    <source>
        <dbReference type="Proteomes" id="UP001300604"/>
    </source>
</evidence>
<evidence type="ECO:0008006" key="4">
    <source>
        <dbReference type="Google" id="ProtNLM"/>
    </source>
</evidence>
<keyword evidence="1" id="KW-0472">Membrane</keyword>
<dbReference type="RefSeq" id="WP_275846013.1">
    <property type="nucleotide sequence ID" value="NZ_CP135996.1"/>
</dbReference>
<organism evidence="2 3">
    <name type="scientific">Caproicibacterium argilliputei</name>
    <dbReference type="NCBI Taxonomy" id="3030016"/>
    <lineage>
        <taxon>Bacteria</taxon>
        <taxon>Bacillati</taxon>
        <taxon>Bacillota</taxon>
        <taxon>Clostridia</taxon>
        <taxon>Eubacteriales</taxon>
        <taxon>Oscillospiraceae</taxon>
        <taxon>Caproicibacterium</taxon>
    </lineage>
</organism>
<accession>A0AA97DBR9</accession>
<gene>
    <name evidence="2" type="ORF">PXC00_03025</name>
</gene>
<name>A0AA97DBR9_9FIRM</name>
<feature type="transmembrane region" description="Helical" evidence="1">
    <location>
        <begin position="54"/>
        <end position="72"/>
    </location>
</feature>
<dbReference type="Proteomes" id="UP001300604">
    <property type="component" value="Chromosome"/>
</dbReference>
<keyword evidence="1" id="KW-0812">Transmembrane</keyword>
<keyword evidence="1" id="KW-1133">Transmembrane helix</keyword>
<dbReference type="KEGG" id="carl:PXC00_03025"/>
<sequence>MQIAVYVVPIAAMAVLLLLAVQLVRGRAGRVAALFSSVPADKKKKADQWRTGRFLGKCLFAETGCLLLLFAGAWLAQIWLMIAGLLAVVAVTGGAFLLVARDGRSAQKKAP</sequence>
<protein>
    <recommendedName>
        <fullName evidence="4">DUF3784 domain-containing protein</fullName>
    </recommendedName>
</protein>
<evidence type="ECO:0000313" key="2">
    <source>
        <dbReference type="EMBL" id="WOC32864.1"/>
    </source>
</evidence>
<reference evidence="2" key="1">
    <citation type="submission" date="2023-09" db="EMBL/GenBank/DDBJ databases">
        <authorList>
            <person name="Zeng C."/>
        </authorList>
    </citation>
    <scope>NUCLEOTIDE SEQUENCE</scope>
    <source>
        <strain evidence="2">ZCY20-5</strain>
    </source>
</reference>